<proteinExistence type="predicted"/>
<evidence type="ECO:0000313" key="3">
    <source>
        <dbReference type="Proteomes" id="UP001177140"/>
    </source>
</evidence>
<feature type="compositionally biased region" description="Low complexity" evidence="1">
    <location>
        <begin position="10"/>
        <end position="32"/>
    </location>
</feature>
<reference evidence="2" key="1">
    <citation type="submission" date="2022-03" db="EMBL/GenBank/DDBJ databases">
        <title>A functionally conserved STORR gene fusion in Papaver species that diverged 16.8 million years ago.</title>
        <authorList>
            <person name="Catania T."/>
        </authorList>
    </citation>
    <scope>NUCLEOTIDE SEQUENCE</scope>
    <source>
        <strain evidence="2">S-191538</strain>
    </source>
</reference>
<feature type="non-terminal residue" evidence="2">
    <location>
        <position position="81"/>
    </location>
</feature>
<organism evidence="2 3">
    <name type="scientific">Papaver nudicaule</name>
    <name type="common">Iceland poppy</name>
    <dbReference type="NCBI Taxonomy" id="74823"/>
    <lineage>
        <taxon>Eukaryota</taxon>
        <taxon>Viridiplantae</taxon>
        <taxon>Streptophyta</taxon>
        <taxon>Embryophyta</taxon>
        <taxon>Tracheophyta</taxon>
        <taxon>Spermatophyta</taxon>
        <taxon>Magnoliopsida</taxon>
        <taxon>Ranunculales</taxon>
        <taxon>Papaveraceae</taxon>
        <taxon>Papaveroideae</taxon>
        <taxon>Papaver</taxon>
    </lineage>
</organism>
<keyword evidence="3" id="KW-1185">Reference proteome</keyword>
<evidence type="ECO:0008006" key="4">
    <source>
        <dbReference type="Google" id="ProtNLM"/>
    </source>
</evidence>
<dbReference type="EMBL" id="JAJJMA010276482">
    <property type="protein sequence ID" value="MCL7046020.1"/>
    <property type="molecule type" value="Genomic_DNA"/>
</dbReference>
<comment type="caution">
    <text evidence="2">The sequence shown here is derived from an EMBL/GenBank/DDBJ whole genome shotgun (WGS) entry which is preliminary data.</text>
</comment>
<protein>
    <recommendedName>
        <fullName evidence="4">BED-type domain-containing protein</fullName>
    </recommendedName>
</protein>
<dbReference type="AlphaFoldDB" id="A0AA42AZV1"/>
<gene>
    <name evidence="2" type="ORF">MKW94_009141</name>
</gene>
<dbReference type="Proteomes" id="UP001177140">
    <property type="component" value="Unassembled WGS sequence"/>
</dbReference>
<feature type="region of interest" description="Disordered" evidence="1">
    <location>
        <begin position="1"/>
        <end position="52"/>
    </location>
</feature>
<name>A0AA42AZV1_PAPNU</name>
<sequence length="81" mass="8558">MGPPPPRVPAPGSSTVGSSTPASAPSSQPSSSCDPENGDPENHPSKRPKVGAKKSWVWDHFIENFTPGYAKCKYCPATYKA</sequence>
<evidence type="ECO:0000256" key="1">
    <source>
        <dbReference type="SAM" id="MobiDB-lite"/>
    </source>
</evidence>
<evidence type="ECO:0000313" key="2">
    <source>
        <dbReference type="EMBL" id="MCL7046020.1"/>
    </source>
</evidence>
<accession>A0AA42AZV1</accession>